<comment type="caution">
    <text evidence="1">The sequence shown here is derived from an EMBL/GenBank/DDBJ whole genome shotgun (WGS) entry which is preliminary data.</text>
</comment>
<name>A0A843V724_COLES</name>
<protein>
    <submittedName>
        <fullName evidence="1">Uncharacterized protein</fullName>
    </submittedName>
</protein>
<reference evidence="1" key="1">
    <citation type="submission" date="2017-07" db="EMBL/GenBank/DDBJ databases">
        <title>Taro Niue Genome Assembly and Annotation.</title>
        <authorList>
            <person name="Atibalentja N."/>
            <person name="Keating K."/>
            <person name="Fields C.J."/>
        </authorList>
    </citation>
    <scope>NUCLEOTIDE SEQUENCE</scope>
    <source>
        <strain evidence="1">Niue_2</strain>
        <tissue evidence="1">Leaf</tissue>
    </source>
</reference>
<dbReference type="EMBL" id="NMUH01001297">
    <property type="protein sequence ID" value="MQL91046.1"/>
    <property type="molecule type" value="Genomic_DNA"/>
</dbReference>
<evidence type="ECO:0000313" key="2">
    <source>
        <dbReference type="Proteomes" id="UP000652761"/>
    </source>
</evidence>
<evidence type="ECO:0000313" key="1">
    <source>
        <dbReference type="EMBL" id="MQL91046.1"/>
    </source>
</evidence>
<sequence>MWEVWDKAAKITGSQDPTAWMDYSLYHKLERAPTFRELFDRTHKRKGTKDYVSESARTISETYDRTMADRYVEGTPQLDLDLEAWLDAVGGGRVYGFGDSLDTTLVLSSYTSSIAPPAYVSSSTTTPSSGGGDIRTLIQEEL</sequence>
<accession>A0A843V724</accession>
<gene>
    <name evidence="1" type="ORF">Taro_023643</name>
</gene>
<dbReference type="Proteomes" id="UP000652761">
    <property type="component" value="Unassembled WGS sequence"/>
</dbReference>
<proteinExistence type="predicted"/>
<organism evidence="1 2">
    <name type="scientific">Colocasia esculenta</name>
    <name type="common">Wild taro</name>
    <name type="synonym">Arum esculentum</name>
    <dbReference type="NCBI Taxonomy" id="4460"/>
    <lineage>
        <taxon>Eukaryota</taxon>
        <taxon>Viridiplantae</taxon>
        <taxon>Streptophyta</taxon>
        <taxon>Embryophyta</taxon>
        <taxon>Tracheophyta</taxon>
        <taxon>Spermatophyta</taxon>
        <taxon>Magnoliopsida</taxon>
        <taxon>Liliopsida</taxon>
        <taxon>Araceae</taxon>
        <taxon>Aroideae</taxon>
        <taxon>Colocasieae</taxon>
        <taxon>Colocasia</taxon>
    </lineage>
</organism>
<dbReference type="AlphaFoldDB" id="A0A843V724"/>
<keyword evidence="2" id="KW-1185">Reference proteome</keyword>